<dbReference type="PANTHER" id="PTHR33594:SF1">
    <property type="entry name" value="HD_PDEASE DOMAIN-CONTAINING PROTEIN"/>
    <property type="match status" value="1"/>
</dbReference>
<dbReference type="EMBL" id="JALJOU010000002">
    <property type="protein sequence ID" value="KAK9845817.1"/>
    <property type="molecule type" value="Genomic_DNA"/>
</dbReference>
<dbReference type="PANTHER" id="PTHR33594">
    <property type="entry name" value="SUPERFAMILY HYDROLASE, PUTATIVE (AFU_ORTHOLOGUE AFUA_1G03035)-RELATED"/>
    <property type="match status" value="1"/>
</dbReference>
<evidence type="ECO:0000313" key="4">
    <source>
        <dbReference type="Proteomes" id="UP001445335"/>
    </source>
</evidence>
<organism evidence="3 4">
    <name type="scientific">Elliptochloris bilobata</name>
    <dbReference type="NCBI Taxonomy" id="381761"/>
    <lineage>
        <taxon>Eukaryota</taxon>
        <taxon>Viridiplantae</taxon>
        <taxon>Chlorophyta</taxon>
        <taxon>core chlorophytes</taxon>
        <taxon>Trebouxiophyceae</taxon>
        <taxon>Trebouxiophyceae incertae sedis</taxon>
        <taxon>Elliptochloris clade</taxon>
        <taxon>Elliptochloris</taxon>
    </lineage>
</organism>
<comment type="caution">
    <text evidence="3">The sequence shown here is derived from an EMBL/GenBank/DDBJ whole genome shotgun (WGS) entry which is preliminary data.</text>
</comment>
<feature type="signal peptide" evidence="1">
    <location>
        <begin position="1"/>
        <end position="16"/>
    </location>
</feature>
<keyword evidence="1" id="KW-0732">Signal</keyword>
<protein>
    <recommendedName>
        <fullName evidence="2">HD/PDEase domain-containing protein</fullName>
    </recommendedName>
</protein>
<name>A0AAW1SJ19_9CHLO</name>
<dbReference type="SMART" id="SM00471">
    <property type="entry name" value="HDc"/>
    <property type="match status" value="1"/>
</dbReference>
<dbReference type="Proteomes" id="UP001445335">
    <property type="component" value="Unassembled WGS sequence"/>
</dbReference>
<evidence type="ECO:0000259" key="2">
    <source>
        <dbReference type="SMART" id="SM00471"/>
    </source>
</evidence>
<reference evidence="3 4" key="1">
    <citation type="journal article" date="2024" name="Nat. Commun.">
        <title>Phylogenomics reveals the evolutionary origins of lichenization in chlorophyte algae.</title>
        <authorList>
            <person name="Puginier C."/>
            <person name="Libourel C."/>
            <person name="Otte J."/>
            <person name="Skaloud P."/>
            <person name="Haon M."/>
            <person name="Grisel S."/>
            <person name="Petersen M."/>
            <person name="Berrin J.G."/>
            <person name="Delaux P.M."/>
            <person name="Dal Grande F."/>
            <person name="Keller J."/>
        </authorList>
    </citation>
    <scope>NUCLEOTIDE SEQUENCE [LARGE SCALE GENOMIC DNA]</scope>
    <source>
        <strain evidence="3 4">SAG 245.80</strain>
    </source>
</reference>
<dbReference type="AlphaFoldDB" id="A0AAW1SJ19"/>
<feature type="chain" id="PRO_5043396600" description="HD/PDEase domain-containing protein" evidence="1">
    <location>
        <begin position="17"/>
        <end position="206"/>
    </location>
</feature>
<dbReference type="SUPFAM" id="SSF109604">
    <property type="entry name" value="HD-domain/PDEase-like"/>
    <property type="match status" value="1"/>
</dbReference>
<sequence>MILFCHDWWHIARVRSLALRLANLEGLPADALEAVELAALLHDVNDWKYAREGQDLLTAPNAIQDCLETAGAAPDLTARVLAIVAGVGFKDELGALQRAVSPELAVVQDADRLDALGAVGIARCFTYGGRFRRPLHDPGVLPRESLTREAYTDARCQQTTINHFHEKLLRLQGMMKTACGRRMAEQRTAYMREFLQRFDSEWRGEL</sequence>
<dbReference type="Gene3D" id="1.10.472.50">
    <property type="entry name" value="HD-domain/PDEase-like"/>
    <property type="match status" value="1"/>
</dbReference>
<keyword evidence="4" id="KW-1185">Reference proteome</keyword>
<accession>A0AAW1SJ19</accession>
<evidence type="ECO:0000256" key="1">
    <source>
        <dbReference type="SAM" id="SignalP"/>
    </source>
</evidence>
<proteinExistence type="predicted"/>
<feature type="domain" description="HD/PDEase" evidence="2">
    <location>
        <begin position="3"/>
        <end position="125"/>
    </location>
</feature>
<dbReference type="CDD" id="cd00077">
    <property type="entry name" value="HDc"/>
    <property type="match status" value="1"/>
</dbReference>
<evidence type="ECO:0000313" key="3">
    <source>
        <dbReference type="EMBL" id="KAK9845817.1"/>
    </source>
</evidence>
<gene>
    <name evidence="3" type="ORF">WJX81_003221</name>
</gene>
<dbReference type="InterPro" id="IPR003607">
    <property type="entry name" value="HD/PDEase_dom"/>
</dbReference>
<dbReference type="Gene3D" id="1.20.58.1910">
    <property type="match status" value="1"/>
</dbReference>